<dbReference type="RefSeq" id="WP_168685618.1">
    <property type="nucleotide sequence ID" value="NZ_JAAXPF010000009.1"/>
</dbReference>
<organism evidence="2 3">
    <name type="scientific">Corynebacterium mucifaciens</name>
    <dbReference type="NCBI Taxonomy" id="57171"/>
    <lineage>
        <taxon>Bacteria</taxon>
        <taxon>Bacillati</taxon>
        <taxon>Actinomycetota</taxon>
        <taxon>Actinomycetes</taxon>
        <taxon>Mycobacteriales</taxon>
        <taxon>Corynebacteriaceae</taxon>
        <taxon>Corynebacterium</taxon>
    </lineage>
</organism>
<comment type="caution">
    <text evidence="2">The sequence shown here is derived from an EMBL/GenBank/DDBJ whole genome shotgun (WGS) entry which is preliminary data.</text>
</comment>
<accession>A0A7X6RFJ1</accession>
<protein>
    <submittedName>
        <fullName evidence="2">Uncharacterized protein</fullName>
    </submittedName>
</protein>
<evidence type="ECO:0000313" key="3">
    <source>
        <dbReference type="Proteomes" id="UP000554284"/>
    </source>
</evidence>
<reference evidence="1 4" key="2">
    <citation type="submission" date="2024-06" db="EMBL/GenBank/DDBJ databases">
        <title>Sequencing the genomes of 1000 actinobacteria strains.</title>
        <authorList>
            <person name="Klenk H.-P."/>
        </authorList>
    </citation>
    <scope>NUCLEOTIDE SEQUENCE [LARGE SCALE GENOMIC DNA]</scope>
    <source>
        <strain evidence="1 4">DSM 44265</strain>
    </source>
</reference>
<keyword evidence="4" id="KW-1185">Reference proteome</keyword>
<dbReference type="AlphaFoldDB" id="A0A7X6RFJ1"/>
<dbReference type="EMBL" id="JAAXPF010000009">
    <property type="protein sequence ID" value="NKY69393.1"/>
    <property type="molecule type" value="Genomic_DNA"/>
</dbReference>
<reference evidence="2 3" key="1">
    <citation type="submission" date="2020-04" db="EMBL/GenBank/DDBJ databases">
        <title>MicrobeNet Type strains.</title>
        <authorList>
            <person name="Nicholson A.C."/>
        </authorList>
    </citation>
    <scope>NUCLEOTIDE SEQUENCE [LARGE SCALE GENOMIC DNA]</scope>
    <source>
        <strain evidence="2 3">ATCC 700355</strain>
    </source>
</reference>
<evidence type="ECO:0000313" key="1">
    <source>
        <dbReference type="EMBL" id="MET3944796.1"/>
    </source>
</evidence>
<dbReference type="Proteomes" id="UP001549139">
    <property type="component" value="Unassembled WGS sequence"/>
</dbReference>
<gene>
    <name evidence="2" type="ORF">HF989_08460</name>
    <name evidence="1" type="ORF">JOF50_001595</name>
</gene>
<proteinExistence type="predicted"/>
<sequence>MFERIAGDVGGPSLMERMNLIKGAGVCGGYDITWRISGSLDERELRNVNAYLDAFCAMWRPHGRSRVAEPRHYADLAYAWQCFELARDAEDGHVSDQFFYLKGLRDALGRLEQVEPRFSYAYCLAEYAVQLAGEFEIEDAMEGAWDELEAVMVRPLSEPSADEYAVVDDTQTVEDFAFTRMPDIDALSVQFTTEPEFDAEGRMVFAADLYPNYRDSTLIMDRHWRAGRFILHADIVDDGTELPYEILRDLRRGLDAHFSYLAYETSAVEYYLSCAHAQECTGILAGDPSRRDGLVEAVGEALEHIVARNASAAHGRLLFDALTAAAEAGDDDAVFEYANALYFCIPRDFRVTFPTGNDDAANAVKDALFAAYAEQDIGFARVVNRQPPDVVPLLNHLAVDFLDTEGTAEDLPYTNCFLIQDIESATRELY</sequence>
<dbReference type="Proteomes" id="UP000554284">
    <property type="component" value="Unassembled WGS sequence"/>
</dbReference>
<name>A0A7X6RFJ1_9CORY</name>
<dbReference type="EMBL" id="JBEPNZ010000001">
    <property type="protein sequence ID" value="MET3944796.1"/>
    <property type="molecule type" value="Genomic_DNA"/>
</dbReference>
<evidence type="ECO:0000313" key="4">
    <source>
        <dbReference type="Proteomes" id="UP001549139"/>
    </source>
</evidence>
<evidence type="ECO:0000313" key="2">
    <source>
        <dbReference type="EMBL" id="NKY69393.1"/>
    </source>
</evidence>